<reference evidence="3" key="2">
    <citation type="submission" date="2015-01" db="EMBL/GenBank/DDBJ databases">
        <title>Evolutionary Origins and Diversification of the Mycorrhizal Mutualists.</title>
        <authorList>
            <consortium name="DOE Joint Genome Institute"/>
            <consortium name="Mycorrhizal Genomics Consortium"/>
            <person name="Kohler A."/>
            <person name="Kuo A."/>
            <person name="Nagy L.G."/>
            <person name="Floudas D."/>
            <person name="Copeland A."/>
            <person name="Barry K.W."/>
            <person name="Cichocki N."/>
            <person name="Veneault-Fourrey C."/>
            <person name="LaButti K."/>
            <person name="Lindquist E.A."/>
            <person name="Lipzen A."/>
            <person name="Lundell T."/>
            <person name="Morin E."/>
            <person name="Murat C."/>
            <person name="Riley R."/>
            <person name="Ohm R."/>
            <person name="Sun H."/>
            <person name="Tunlid A."/>
            <person name="Henrissat B."/>
            <person name="Grigoriev I.V."/>
            <person name="Hibbett D.S."/>
            <person name="Martin F."/>
        </authorList>
    </citation>
    <scope>NUCLEOTIDE SEQUENCE [LARGE SCALE GENOMIC DNA]</scope>
    <source>
        <strain evidence="3">Ve08.2h10</strain>
    </source>
</reference>
<reference evidence="2 3" key="1">
    <citation type="submission" date="2014-04" db="EMBL/GenBank/DDBJ databases">
        <authorList>
            <consortium name="DOE Joint Genome Institute"/>
            <person name="Kuo A."/>
            <person name="Kohler A."/>
            <person name="Jargeat P."/>
            <person name="Nagy L.G."/>
            <person name="Floudas D."/>
            <person name="Copeland A."/>
            <person name="Barry K.W."/>
            <person name="Cichocki N."/>
            <person name="Veneault-Fourrey C."/>
            <person name="LaButti K."/>
            <person name="Lindquist E.A."/>
            <person name="Lipzen A."/>
            <person name="Lundell T."/>
            <person name="Morin E."/>
            <person name="Murat C."/>
            <person name="Sun H."/>
            <person name="Tunlid A."/>
            <person name="Henrissat B."/>
            <person name="Grigoriev I.V."/>
            <person name="Hibbett D.S."/>
            <person name="Martin F."/>
            <person name="Nordberg H.P."/>
            <person name="Cantor M.N."/>
            <person name="Hua S.X."/>
        </authorList>
    </citation>
    <scope>NUCLEOTIDE SEQUENCE [LARGE SCALE GENOMIC DNA]</scope>
    <source>
        <strain evidence="2 3">Ve08.2h10</strain>
    </source>
</reference>
<accession>A0A0D0DWH2</accession>
<evidence type="ECO:0000313" key="2">
    <source>
        <dbReference type="EMBL" id="KIK90379.1"/>
    </source>
</evidence>
<name>A0A0D0DWH2_9AGAM</name>
<evidence type="ECO:0000313" key="3">
    <source>
        <dbReference type="Proteomes" id="UP000054538"/>
    </source>
</evidence>
<feature type="compositionally biased region" description="Polar residues" evidence="1">
    <location>
        <begin position="28"/>
        <end position="37"/>
    </location>
</feature>
<gene>
    <name evidence="2" type="ORF">PAXRUDRAFT_152017</name>
</gene>
<sequence>MVVCCLSFTIYHWPTAQEKGYRKGKGQRVNSEQQMANSKWKMANSKRQMANSEGRPIGWKAPLGPPIHLFFTQHCNQFITERKMGPWVICRTPDIGPWVSCRKINMGQH</sequence>
<protein>
    <submittedName>
        <fullName evidence="2">Uncharacterized protein</fullName>
    </submittedName>
</protein>
<feature type="region of interest" description="Disordered" evidence="1">
    <location>
        <begin position="22"/>
        <end position="57"/>
    </location>
</feature>
<keyword evidence="3" id="KW-1185">Reference proteome</keyword>
<proteinExistence type="predicted"/>
<evidence type="ECO:0000256" key="1">
    <source>
        <dbReference type="SAM" id="MobiDB-lite"/>
    </source>
</evidence>
<dbReference type="AlphaFoldDB" id="A0A0D0DWH2"/>
<dbReference type="Proteomes" id="UP000054538">
    <property type="component" value="Unassembled WGS sequence"/>
</dbReference>
<organism evidence="2 3">
    <name type="scientific">Paxillus rubicundulus Ve08.2h10</name>
    <dbReference type="NCBI Taxonomy" id="930991"/>
    <lineage>
        <taxon>Eukaryota</taxon>
        <taxon>Fungi</taxon>
        <taxon>Dikarya</taxon>
        <taxon>Basidiomycota</taxon>
        <taxon>Agaricomycotina</taxon>
        <taxon>Agaricomycetes</taxon>
        <taxon>Agaricomycetidae</taxon>
        <taxon>Boletales</taxon>
        <taxon>Paxilineae</taxon>
        <taxon>Paxillaceae</taxon>
        <taxon>Paxillus</taxon>
    </lineage>
</organism>
<dbReference type="InParanoid" id="A0A0D0DWH2"/>
<dbReference type="EMBL" id="KN825522">
    <property type="protein sequence ID" value="KIK90379.1"/>
    <property type="molecule type" value="Genomic_DNA"/>
</dbReference>
<dbReference type="HOGENOM" id="CLU_2184823_0_0_1"/>